<feature type="domain" description="DNA methylase adenine-specific" evidence="7">
    <location>
        <begin position="12"/>
        <end position="86"/>
    </location>
</feature>
<organism evidence="8 9">
    <name type="scientific">Kineosporia mesophila</name>
    <dbReference type="NCBI Taxonomy" id="566012"/>
    <lineage>
        <taxon>Bacteria</taxon>
        <taxon>Bacillati</taxon>
        <taxon>Actinomycetota</taxon>
        <taxon>Actinomycetes</taxon>
        <taxon>Kineosporiales</taxon>
        <taxon>Kineosporiaceae</taxon>
        <taxon>Kineosporia</taxon>
    </lineage>
</organism>
<evidence type="ECO:0000313" key="9">
    <source>
        <dbReference type="Proteomes" id="UP001501074"/>
    </source>
</evidence>
<dbReference type="InterPro" id="IPR003356">
    <property type="entry name" value="DNA_methylase_A-5"/>
</dbReference>
<evidence type="ECO:0000256" key="4">
    <source>
        <dbReference type="ARBA" id="ARBA00022691"/>
    </source>
</evidence>
<comment type="catalytic activity">
    <reaction evidence="6">
        <text>a 2'-deoxyadenosine in DNA + S-adenosyl-L-methionine = an N(6)-methyl-2'-deoxyadenosine in DNA + S-adenosyl-L-homocysteine + H(+)</text>
        <dbReference type="Rhea" id="RHEA:15197"/>
        <dbReference type="Rhea" id="RHEA-COMP:12418"/>
        <dbReference type="Rhea" id="RHEA-COMP:12419"/>
        <dbReference type="ChEBI" id="CHEBI:15378"/>
        <dbReference type="ChEBI" id="CHEBI:57856"/>
        <dbReference type="ChEBI" id="CHEBI:59789"/>
        <dbReference type="ChEBI" id="CHEBI:90615"/>
        <dbReference type="ChEBI" id="CHEBI:90616"/>
        <dbReference type="EC" id="2.1.1.72"/>
    </reaction>
</comment>
<keyword evidence="3" id="KW-0808">Transferase</keyword>
<dbReference type="SUPFAM" id="SSF53335">
    <property type="entry name" value="S-adenosyl-L-methionine-dependent methyltransferases"/>
    <property type="match status" value="1"/>
</dbReference>
<dbReference type="PANTHER" id="PTHR42933">
    <property type="entry name" value="SLR6095 PROTEIN"/>
    <property type="match status" value="1"/>
</dbReference>
<evidence type="ECO:0000313" key="8">
    <source>
        <dbReference type="EMBL" id="GAA3621811.1"/>
    </source>
</evidence>
<dbReference type="EC" id="2.1.1.72" evidence="1"/>
<dbReference type="Gene3D" id="3.40.50.150">
    <property type="entry name" value="Vaccinia Virus protein VP39"/>
    <property type="match status" value="1"/>
</dbReference>
<protein>
    <recommendedName>
        <fullName evidence="1">site-specific DNA-methyltransferase (adenine-specific)</fullName>
        <ecNumber evidence="1">2.1.1.72</ecNumber>
    </recommendedName>
</protein>
<keyword evidence="5" id="KW-0680">Restriction system</keyword>
<dbReference type="PANTHER" id="PTHR42933:SF3">
    <property type="entry name" value="TYPE I RESTRICTION ENZYME MJAVIII METHYLASE SUBUNIT"/>
    <property type="match status" value="1"/>
</dbReference>
<keyword evidence="9" id="KW-1185">Reference proteome</keyword>
<gene>
    <name evidence="8" type="ORF">GCM10022223_43410</name>
</gene>
<dbReference type="Pfam" id="PF02384">
    <property type="entry name" value="N6_Mtase"/>
    <property type="match status" value="1"/>
</dbReference>
<keyword evidence="2" id="KW-0489">Methyltransferase</keyword>
<keyword evidence="4" id="KW-0949">S-adenosyl-L-methionine</keyword>
<evidence type="ECO:0000256" key="1">
    <source>
        <dbReference type="ARBA" id="ARBA00011900"/>
    </source>
</evidence>
<dbReference type="Proteomes" id="UP001501074">
    <property type="component" value="Unassembled WGS sequence"/>
</dbReference>
<proteinExistence type="predicted"/>
<comment type="caution">
    <text evidence="8">The sequence shown here is derived from an EMBL/GenBank/DDBJ whole genome shotgun (WGS) entry which is preliminary data.</text>
</comment>
<evidence type="ECO:0000256" key="6">
    <source>
        <dbReference type="ARBA" id="ARBA00047942"/>
    </source>
</evidence>
<dbReference type="EMBL" id="BAAAZO010000008">
    <property type="protein sequence ID" value="GAA3621811.1"/>
    <property type="molecule type" value="Genomic_DNA"/>
</dbReference>
<name>A0ABP6ZZY6_9ACTN</name>
<reference evidence="9" key="1">
    <citation type="journal article" date="2019" name="Int. J. Syst. Evol. Microbiol.">
        <title>The Global Catalogue of Microorganisms (GCM) 10K type strain sequencing project: providing services to taxonomists for standard genome sequencing and annotation.</title>
        <authorList>
            <consortium name="The Broad Institute Genomics Platform"/>
            <consortium name="The Broad Institute Genome Sequencing Center for Infectious Disease"/>
            <person name="Wu L."/>
            <person name="Ma J."/>
        </authorList>
    </citation>
    <scope>NUCLEOTIDE SEQUENCE [LARGE SCALE GENOMIC DNA]</scope>
    <source>
        <strain evidence="9">JCM 16902</strain>
    </source>
</reference>
<evidence type="ECO:0000256" key="5">
    <source>
        <dbReference type="ARBA" id="ARBA00022747"/>
    </source>
</evidence>
<evidence type="ECO:0000256" key="3">
    <source>
        <dbReference type="ARBA" id="ARBA00022679"/>
    </source>
</evidence>
<dbReference type="InterPro" id="IPR029063">
    <property type="entry name" value="SAM-dependent_MTases_sf"/>
</dbReference>
<evidence type="ECO:0000259" key="7">
    <source>
        <dbReference type="Pfam" id="PF02384"/>
    </source>
</evidence>
<sequence>MKPVDSSGNGGSRIAIVFNGSPLFTGSAGSGESNIRRWVIENDWLEAIVALPDQLFYNTGISTYFWIITNRKRPDNKGNVVLLDARGY</sequence>
<accession>A0ABP6ZZY6</accession>
<dbReference type="InterPro" id="IPR051537">
    <property type="entry name" value="DNA_Adenine_Mtase"/>
</dbReference>
<evidence type="ECO:0000256" key="2">
    <source>
        <dbReference type="ARBA" id="ARBA00022603"/>
    </source>
</evidence>